<feature type="transmembrane region" description="Helical" evidence="2">
    <location>
        <begin position="6"/>
        <end position="30"/>
    </location>
</feature>
<dbReference type="RefSeq" id="WP_239583390.1">
    <property type="nucleotide sequence ID" value="NZ_JAFBFC010000002.1"/>
</dbReference>
<evidence type="ECO:0000256" key="1">
    <source>
        <dbReference type="SAM" id="MobiDB-lite"/>
    </source>
</evidence>
<evidence type="ECO:0008006" key="5">
    <source>
        <dbReference type="Google" id="ProtNLM"/>
    </source>
</evidence>
<keyword evidence="2" id="KW-0812">Transmembrane</keyword>
<evidence type="ECO:0000313" key="3">
    <source>
        <dbReference type="EMBL" id="MBM7702562.1"/>
    </source>
</evidence>
<sequence length="62" mass="6737">MIGGYVIDFLLVAIFIIGGTALMGVIANGIGEKFIKGKKQNEHVEHSNRTQLGWRQVGGKPK</sequence>
<comment type="caution">
    <text evidence="3">The sequence shown here is derived from an EMBL/GenBank/DDBJ whole genome shotgun (WGS) entry which is preliminary data.</text>
</comment>
<proteinExistence type="predicted"/>
<feature type="region of interest" description="Disordered" evidence="1">
    <location>
        <begin position="42"/>
        <end position="62"/>
    </location>
</feature>
<keyword evidence="4" id="KW-1185">Reference proteome</keyword>
<keyword evidence="2" id="KW-1133">Transmembrane helix</keyword>
<dbReference type="EMBL" id="JAFBFC010000002">
    <property type="protein sequence ID" value="MBM7702562.1"/>
    <property type="molecule type" value="Genomic_DNA"/>
</dbReference>
<keyword evidence="2" id="KW-0472">Membrane</keyword>
<evidence type="ECO:0000313" key="4">
    <source>
        <dbReference type="Proteomes" id="UP000809829"/>
    </source>
</evidence>
<protein>
    <recommendedName>
        <fullName evidence="5">NADH dehydrogenase subunit 1</fullName>
    </recommendedName>
</protein>
<evidence type="ECO:0000256" key="2">
    <source>
        <dbReference type="SAM" id="Phobius"/>
    </source>
</evidence>
<dbReference type="Proteomes" id="UP000809829">
    <property type="component" value="Unassembled WGS sequence"/>
</dbReference>
<gene>
    <name evidence="3" type="ORF">JOC83_001396</name>
</gene>
<accession>A0ABS2QU84</accession>
<reference evidence="3 4" key="1">
    <citation type="submission" date="2021-01" db="EMBL/GenBank/DDBJ databases">
        <title>Genomic Encyclopedia of Type Strains, Phase IV (KMG-IV): sequencing the most valuable type-strain genomes for metagenomic binning, comparative biology and taxonomic classification.</title>
        <authorList>
            <person name="Goeker M."/>
        </authorList>
    </citation>
    <scope>NUCLEOTIDE SEQUENCE [LARGE SCALE GENOMIC DNA]</scope>
    <source>
        <strain evidence="3 4">DSM 104297</strain>
    </source>
</reference>
<organism evidence="3 4">
    <name type="scientific">Priestia iocasae</name>
    <dbReference type="NCBI Taxonomy" id="2291674"/>
    <lineage>
        <taxon>Bacteria</taxon>
        <taxon>Bacillati</taxon>
        <taxon>Bacillota</taxon>
        <taxon>Bacilli</taxon>
        <taxon>Bacillales</taxon>
        <taxon>Bacillaceae</taxon>
        <taxon>Priestia</taxon>
    </lineage>
</organism>
<name>A0ABS2QU84_9BACI</name>